<dbReference type="SUPFAM" id="SSF53335">
    <property type="entry name" value="S-adenosyl-L-methionine-dependent methyltransferases"/>
    <property type="match status" value="1"/>
</dbReference>
<evidence type="ECO:0008006" key="3">
    <source>
        <dbReference type="Google" id="ProtNLM"/>
    </source>
</evidence>
<name>A0A8J3YD59_9ACTN</name>
<keyword evidence="2" id="KW-1185">Reference proteome</keyword>
<protein>
    <recommendedName>
        <fullName evidence="3">SAM-dependent methyltransferase</fullName>
    </recommendedName>
</protein>
<proteinExistence type="predicted"/>
<sequence>MAWLRSDPSLEELVEAYPDEWQQVQRDVGALIERDDAQEITAYITRVSRPQAPLPGRTRSAKERLSTELRRQMTVHLLKQAILSSTTGVSEGRIRFNLVNGFVAQKLLFRRDLERKPVSLWQFRVVWPLLSQRRLLMPLVQKKGIWCFYSRPLINRLADLIGDRSCLEIAAGDGTLSRFLADAGVRVTATDDYSWSDSITFPDTVLKQDARTALRIHQPEVVICSWPPADNPFEQHVFTTASVQQYIVIGSRHEASTGNWAAYRQQNGFDLQHDERLSKLVLPPEVDHAVYVFTRTAG</sequence>
<evidence type="ECO:0000313" key="2">
    <source>
        <dbReference type="Proteomes" id="UP000652013"/>
    </source>
</evidence>
<organism evidence="1 2">
    <name type="scientific">Spirilliplanes yamanashiensis</name>
    <dbReference type="NCBI Taxonomy" id="42233"/>
    <lineage>
        <taxon>Bacteria</taxon>
        <taxon>Bacillati</taxon>
        <taxon>Actinomycetota</taxon>
        <taxon>Actinomycetes</taxon>
        <taxon>Micromonosporales</taxon>
        <taxon>Micromonosporaceae</taxon>
        <taxon>Spirilliplanes</taxon>
    </lineage>
</organism>
<gene>
    <name evidence="1" type="ORF">Sya03_57600</name>
</gene>
<reference evidence="1" key="1">
    <citation type="submission" date="2021-01" db="EMBL/GenBank/DDBJ databases">
        <title>Whole genome shotgun sequence of Spirilliplanes yamanashiensis NBRC 15828.</title>
        <authorList>
            <person name="Komaki H."/>
            <person name="Tamura T."/>
        </authorList>
    </citation>
    <scope>NUCLEOTIDE SEQUENCE</scope>
    <source>
        <strain evidence="1">NBRC 15828</strain>
    </source>
</reference>
<accession>A0A8J3YD59</accession>
<dbReference type="InterPro" id="IPR029063">
    <property type="entry name" value="SAM-dependent_MTases_sf"/>
</dbReference>
<dbReference type="EMBL" id="BOOY01000041">
    <property type="protein sequence ID" value="GIJ06408.1"/>
    <property type="molecule type" value="Genomic_DNA"/>
</dbReference>
<dbReference type="AlphaFoldDB" id="A0A8J3YD59"/>
<comment type="caution">
    <text evidence="1">The sequence shown here is derived from an EMBL/GenBank/DDBJ whole genome shotgun (WGS) entry which is preliminary data.</text>
</comment>
<dbReference type="Proteomes" id="UP000652013">
    <property type="component" value="Unassembled WGS sequence"/>
</dbReference>
<evidence type="ECO:0000313" key="1">
    <source>
        <dbReference type="EMBL" id="GIJ06408.1"/>
    </source>
</evidence>